<evidence type="ECO:0000313" key="1">
    <source>
        <dbReference type="EMBL" id="KAF7732110.1"/>
    </source>
</evidence>
<keyword evidence="2" id="KW-1185">Reference proteome</keyword>
<dbReference type="EMBL" id="JABAYA010000004">
    <property type="protein sequence ID" value="KAF7732110.1"/>
    <property type="molecule type" value="Genomic_DNA"/>
</dbReference>
<dbReference type="AlphaFoldDB" id="A0A8H7BXV4"/>
<gene>
    <name evidence="1" type="ORF">EC973_006365</name>
</gene>
<evidence type="ECO:0000313" key="2">
    <source>
        <dbReference type="Proteomes" id="UP000605846"/>
    </source>
</evidence>
<protein>
    <submittedName>
        <fullName evidence="1">Uncharacterized protein</fullName>
    </submittedName>
</protein>
<dbReference type="OrthoDB" id="5577209at2759"/>
<sequence>MYEFIPYLPLNTKGITEEQWRTAREAWIRHLNDLLEETDNGFVDNVISNRHLQQFIDTFQTAQLDGEQVDAELSKLVFLVYLRAADLVAIGSPVFSSTQLINFAVIYGDANPNTVRKVFFRLLDNSPALLDAVQESIVTMVQCMRSMPEHLQRTRPSMERAYVVVRVLDALVSATMDVKDIWNQQQVEIERFLFACYNDLTSTLAKAGGEEHDDLDLHAYLIKSTLVSLFNSLMEIIFFRPLGFVFDRQDHSNEIKSSQPAILQADIVVDDFSKHLLSLLENSGLDHPREAFKDASLIMDWEVEYAITNKLAAVNKTLFNGYPFLTECTTS</sequence>
<comment type="caution">
    <text evidence="1">The sequence shown here is derived from an EMBL/GenBank/DDBJ whole genome shotgun (WGS) entry which is preliminary data.</text>
</comment>
<name>A0A8H7BXV4_9FUNG</name>
<organism evidence="1 2">
    <name type="scientific">Apophysomyces ossiformis</name>
    <dbReference type="NCBI Taxonomy" id="679940"/>
    <lineage>
        <taxon>Eukaryota</taxon>
        <taxon>Fungi</taxon>
        <taxon>Fungi incertae sedis</taxon>
        <taxon>Mucoromycota</taxon>
        <taxon>Mucoromycotina</taxon>
        <taxon>Mucoromycetes</taxon>
        <taxon>Mucorales</taxon>
        <taxon>Mucorineae</taxon>
        <taxon>Mucoraceae</taxon>
        <taxon>Apophysomyces</taxon>
    </lineage>
</organism>
<accession>A0A8H7BXV4</accession>
<reference evidence="1" key="1">
    <citation type="submission" date="2020-01" db="EMBL/GenBank/DDBJ databases">
        <title>Genome Sequencing of Three Apophysomyces-Like Fungal Strains Confirms a Novel Fungal Genus in the Mucoromycota with divergent Burkholderia-like Endosymbiotic Bacteria.</title>
        <authorList>
            <person name="Stajich J.E."/>
            <person name="Macias A.M."/>
            <person name="Carter-House D."/>
            <person name="Lovett B."/>
            <person name="Kasson L.R."/>
            <person name="Berry K."/>
            <person name="Grigoriev I."/>
            <person name="Chang Y."/>
            <person name="Spatafora J."/>
            <person name="Kasson M.T."/>
        </authorList>
    </citation>
    <scope>NUCLEOTIDE SEQUENCE</scope>
    <source>
        <strain evidence="1">NRRL A-21654</strain>
    </source>
</reference>
<dbReference type="Proteomes" id="UP000605846">
    <property type="component" value="Unassembled WGS sequence"/>
</dbReference>
<proteinExistence type="predicted"/>